<dbReference type="GO" id="GO:0005634">
    <property type="term" value="C:nucleus"/>
    <property type="evidence" value="ECO:0007669"/>
    <property type="project" value="UniProtKB-SubCell"/>
</dbReference>
<dbReference type="PROSITE" id="PS50158">
    <property type="entry name" value="ZF_CCHC"/>
    <property type="match status" value="1"/>
</dbReference>
<dbReference type="InterPro" id="IPR051521">
    <property type="entry name" value="tRNA_Mod/Golgi_Maint"/>
</dbReference>
<sequence>MEPTIERDVAAPATTANAALTEEWKREECPGCKKSSKYYCVNCYVPIGAPSTVLVPRVRLPLRVDILFQDKIKKSTAPHGKVVAPDDISIIPYPFPSQNPPQYDVKEAVVVYPSINAVVIDELEDLDSVKTLIFIDCPWQKAPSILHDPAVSHLRCVKLARPPLESKYWRYHSSGKGCISTIEAVHLMLAEYSTAKQRLITTLPPPATESTASPTETTAPLLFFFHLLHDHIMNTHVTDPNRQVHRAPMSEEEKERRRLLRCQKESGKKRKMEHKQSVKDRLAAEIEAGVVDKWPKKCFNCNARTHEARECPVVCRHCKVQVHFNGDCPMKGQRGPAREPKITKAL</sequence>
<evidence type="ECO:0000313" key="15">
    <source>
        <dbReference type="Proteomes" id="UP000469452"/>
    </source>
</evidence>
<keyword evidence="6" id="KW-0539">Nucleus</keyword>
<dbReference type="Gene3D" id="4.10.60.10">
    <property type="entry name" value="Zinc finger, CCHC-type"/>
    <property type="match status" value="1"/>
</dbReference>
<name>A0A6A4ZVJ4_APHAT</name>
<dbReference type="PANTHER" id="PTHR15627:SF8">
    <property type="entry name" value="TRNA-URIDINE AMINOCARBOXYPROPYLTRANSFERASE 1"/>
    <property type="match status" value="1"/>
</dbReference>
<evidence type="ECO:0000313" key="14">
    <source>
        <dbReference type="EMBL" id="KAF0717837.1"/>
    </source>
</evidence>
<evidence type="ECO:0000256" key="3">
    <source>
        <dbReference type="ARBA" id="ARBA00022679"/>
    </source>
</evidence>
<accession>A0A6A4ZVJ4</accession>
<dbReference type="EC" id="2.5.1.25" evidence="2"/>
<dbReference type="GO" id="GO:0008270">
    <property type="term" value="F:zinc ion binding"/>
    <property type="evidence" value="ECO:0007669"/>
    <property type="project" value="UniProtKB-KW"/>
</dbReference>
<keyword evidence="12" id="KW-0479">Metal-binding</keyword>
<dbReference type="InterPro" id="IPR036875">
    <property type="entry name" value="Znf_CCHC_sf"/>
</dbReference>
<evidence type="ECO:0000256" key="6">
    <source>
        <dbReference type="ARBA" id="ARBA00023242"/>
    </source>
</evidence>
<comment type="similarity">
    <text evidence="8">Belongs to the TDD superfamily. DTWD1 family.</text>
</comment>
<dbReference type="SMART" id="SM01144">
    <property type="entry name" value="DTW"/>
    <property type="match status" value="1"/>
</dbReference>
<evidence type="ECO:0000256" key="5">
    <source>
        <dbReference type="ARBA" id="ARBA00022694"/>
    </source>
</evidence>
<dbReference type="InterPro" id="IPR005636">
    <property type="entry name" value="DTW"/>
</dbReference>
<evidence type="ECO:0000256" key="10">
    <source>
        <dbReference type="ARBA" id="ARBA00042508"/>
    </source>
</evidence>
<evidence type="ECO:0000259" key="13">
    <source>
        <dbReference type="PROSITE" id="PS50158"/>
    </source>
</evidence>
<dbReference type="GO" id="GO:0008033">
    <property type="term" value="P:tRNA processing"/>
    <property type="evidence" value="ECO:0007669"/>
    <property type="project" value="UniProtKB-KW"/>
</dbReference>
<dbReference type="GO" id="GO:0016432">
    <property type="term" value="F:tRNA-uridine aminocarboxypropyltransferase activity"/>
    <property type="evidence" value="ECO:0007669"/>
    <property type="project" value="UniProtKB-EC"/>
</dbReference>
<dbReference type="EMBL" id="VJMI01016604">
    <property type="protein sequence ID" value="KAF0717837.1"/>
    <property type="molecule type" value="Genomic_DNA"/>
</dbReference>
<keyword evidence="3" id="KW-0808">Transferase</keyword>
<evidence type="ECO:0000256" key="4">
    <source>
        <dbReference type="ARBA" id="ARBA00022691"/>
    </source>
</evidence>
<feature type="domain" description="CCHC-type" evidence="13">
    <location>
        <begin position="297"/>
        <end position="312"/>
    </location>
</feature>
<keyword evidence="12" id="KW-0862">Zinc</keyword>
<dbReference type="GO" id="GO:0003676">
    <property type="term" value="F:nucleic acid binding"/>
    <property type="evidence" value="ECO:0007669"/>
    <property type="project" value="InterPro"/>
</dbReference>
<dbReference type="AlphaFoldDB" id="A0A6A4ZVJ4"/>
<evidence type="ECO:0000256" key="12">
    <source>
        <dbReference type="PROSITE-ProRule" id="PRU00047"/>
    </source>
</evidence>
<dbReference type="Proteomes" id="UP000469452">
    <property type="component" value="Unassembled WGS sequence"/>
</dbReference>
<dbReference type="VEuPathDB" id="FungiDB:H257_02023"/>
<evidence type="ECO:0000256" key="9">
    <source>
        <dbReference type="ARBA" id="ARBA00039242"/>
    </source>
</evidence>
<comment type="subcellular location">
    <subcellularLocation>
        <location evidence="1">Nucleus</location>
    </subcellularLocation>
</comment>
<protein>
    <recommendedName>
        <fullName evidence="9">tRNA-uridine aminocarboxypropyltransferase 1</fullName>
        <ecNumber evidence="2">2.5.1.25</ecNumber>
    </recommendedName>
    <alternativeName>
        <fullName evidence="10">DTW domain-containing protein 1</fullName>
    </alternativeName>
</protein>
<comment type="caution">
    <text evidence="14">The sequence shown here is derived from an EMBL/GenBank/DDBJ whole genome shotgun (WGS) entry which is preliminary data.</text>
</comment>
<evidence type="ECO:0000256" key="7">
    <source>
        <dbReference type="ARBA" id="ARBA00037050"/>
    </source>
</evidence>
<dbReference type="Pfam" id="PF03942">
    <property type="entry name" value="DTW"/>
    <property type="match status" value="1"/>
</dbReference>
<dbReference type="InterPro" id="IPR001878">
    <property type="entry name" value="Znf_CCHC"/>
</dbReference>
<comment type="function">
    <text evidence="7">Catalyzes the formation of 3-(3-amino-3-carboxypropyl)uridine (acp3U) at position 20 in the D-loop of several cytoplasmic tRNAs (acp3U(20)).</text>
</comment>
<comment type="catalytic activity">
    <reaction evidence="11">
        <text>a uridine in tRNA + S-adenosyl-L-methionine = a 3-[(3S)-3-amino-3-carboxypropyl]uridine in tRNA + S-methyl-5'-thioadenosine + H(+)</text>
        <dbReference type="Rhea" id="RHEA:62432"/>
        <dbReference type="Rhea" id="RHEA-COMP:13339"/>
        <dbReference type="Rhea" id="RHEA-COMP:16092"/>
        <dbReference type="ChEBI" id="CHEBI:15378"/>
        <dbReference type="ChEBI" id="CHEBI:17509"/>
        <dbReference type="ChEBI" id="CHEBI:59789"/>
        <dbReference type="ChEBI" id="CHEBI:65315"/>
        <dbReference type="ChEBI" id="CHEBI:82930"/>
        <dbReference type="EC" id="2.5.1.25"/>
    </reaction>
</comment>
<dbReference type="SUPFAM" id="SSF57756">
    <property type="entry name" value="Retrovirus zinc finger-like domains"/>
    <property type="match status" value="1"/>
</dbReference>
<gene>
    <name evidence="14" type="ORF">AaE_010780</name>
</gene>
<keyword evidence="5" id="KW-0819">tRNA processing</keyword>
<evidence type="ECO:0000256" key="2">
    <source>
        <dbReference type="ARBA" id="ARBA00012386"/>
    </source>
</evidence>
<reference evidence="14 15" key="1">
    <citation type="submission" date="2019-06" db="EMBL/GenBank/DDBJ databases">
        <title>Genomics analysis of Aphanomyces spp. identifies a new class of oomycete effector associated with host adaptation.</title>
        <authorList>
            <person name="Gaulin E."/>
        </authorList>
    </citation>
    <scope>NUCLEOTIDE SEQUENCE [LARGE SCALE GENOMIC DNA]</scope>
    <source>
        <strain evidence="14 15">E</strain>
    </source>
</reference>
<organism evidence="14 15">
    <name type="scientific">Aphanomyces astaci</name>
    <name type="common">Crayfish plague agent</name>
    <dbReference type="NCBI Taxonomy" id="112090"/>
    <lineage>
        <taxon>Eukaryota</taxon>
        <taxon>Sar</taxon>
        <taxon>Stramenopiles</taxon>
        <taxon>Oomycota</taxon>
        <taxon>Saprolegniomycetes</taxon>
        <taxon>Saprolegniales</taxon>
        <taxon>Verrucalvaceae</taxon>
        <taxon>Aphanomyces</taxon>
    </lineage>
</organism>
<dbReference type="SMART" id="SM00343">
    <property type="entry name" value="ZnF_C2HC"/>
    <property type="match status" value="2"/>
</dbReference>
<evidence type="ECO:0000256" key="11">
    <source>
        <dbReference type="ARBA" id="ARBA00048718"/>
    </source>
</evidence>
<keyword evidence="4" id="KW-0949">S-adenosyl-L-methionine</keyword>
<evidence type="ECO:0000256" key="1">
    <source>
        <dbReference type="ARBA" id="ARBA00004123"/>
    </source>
</evidence>
<proteinExistence type="inferred from homology"/>
<dbReference type="PANTHER" id="PTHR15627">
    <property type="entry name" value="NATURAL KILLER CELL-SPECIFIC ANTIGEN KLIP1"/>
    <property type="match status" value="1"/>
</dbReference>
<evidence type="ECO:0000256" key="8">
    <source>
        <dbReference type="ARBA" id="ARBA00038290"/>
    </source>
</evidence>
<keyword evidence="12" id="KW-0863">Zinc-finger</keyword>